<dbReference type="STRING" id="115433.SAMN05421835_1086"/>
<dbReference type="OrthoDB" id="3681611at2"/>
<dbReference type="AlphaFoldDB" id="A0A1I3TNV4"/>
<dbReference type="EMBL" id="FORP01000008">
    <property type="protein sequence ID" value="SFJ72908.1"/>
    <property type="molecule type" value="Genomic_DNA"/>
</dbReference>
<proteinExistence type="predicted"/>
<protein>
    <submittedName>
        <fullName evidence="1">Uncharacterized protein</fullName>
    </submittedName>
</protein>
<accession>A0A1I3TNV4</accession>
<dbReference type="Proteomes" id="UP000199025">
    <property type="component" value="Unassembled WGS sequence"/>
</dbReference>
<organism evidence="1 2">
    <name type="scientific">Amycolatopsis sacchari</name>
    <dbReference type="NCBI Taxonomy" id="115433"/>
    <lineage>
        <taxon>Bacteria</taxon>
        <taxon>Bacillati</taxon>
        <taxon>Actinomycetota</taxon>
        <taxon>Actinomycetes</taxon>
        <taxon>Pseudonocardiales</taxon>
        <taxon>Pseudonocardiaceae</taxon>
        <taxon>Amycolatopsis</taxon>
    </lineage>
</organism>
<evidence type="ECO:0000313" key="2">
    <source>
        <dbReference type="Proteomes" id="UP000199025"/>
    </source>
</evidence>
<evidence type="ECO:0000313" key="1">
    <source>
        <dbReference type="EMBL" id="SFJ72908.1"/>
    </source>
</evidence>
<keyword evidence="2" id="KW-1185">Reference proteome</keyword>
<reference evidence="1 2" key="1">
    <citation type="submission" date="2016-10" db="EMBL/GenBank/DDBJ databases">
        <authorList>
            <person name="de Groot N.N."/>
        </authorList>
    </citation>
    <scope>NUCLEOTIDE SEQUENCE [LARGE SCALE GENOMIC DNA]</scope>
    <source>
        <strain evidence="1 2">DSM 44468</strain>
    </source>
</reference>
<sequence>MNEQELGHALRVAVRDEPPLAIDPDRLIAHAKRTAKRRRATWATGAAVVAVATTAVIVAPGHDEEPALPVADSPKATVTVTQPAPASRVPNRREQELVDYERTHAPQVLTGVRVESVTGMGGVEGDPVLGIRVKVEGHENPLELVISAPTHSEGVDSACARWQCYNRQTLADGSVTVFAKWEMGLSAAHFRTDGSLVEVNRWNDDATEWAGVPESAFLQLATDPNLSF</sequence>
<dbReference type="RefSeq" id="WP_091507852.1">
    <property type="nucleotide sequence ID" value="NZ_CBDQZW010000004.1"/>
</dbReference>
<name>A0A1I3TNV4_9PSEU</name>
<gene>
    <name evidence="1" type="ORF">SAMN05421835_1086</name>
</gene>